<gene>
    <name evidence="1" type="ORF">Syun_020330</name>
</gene>
<accession>A0AAP0IDR4</accession>
<dbReference type="AlphaFoldDB" id="A0AAP0IDR4"/>
<dbReference type="EMBL" id="JBBNAF010000009">
    <property type="protein sequence ID" value="KAK9113533.1"/>
    <property type="molecule type" value="Genomic_DNA"/>
</dbReference>
<evidence type="ECO:0000313" key="2">
    <source>
        <dbReference type="Proteomes" id="UP001420932"/>
    </source>
</evidence>
<dbReference type="Proteomes" id="UP001420932">
    <property type="component" value="Unassembled WGS sequence"/>
</dbReference>
<keyword evidence="2" id="KW-1185">Reference proteome</keyword>
<sequence length="61" mass="7658">MVPSYPLEDLRERLFDQVRPWQRLFQFWVRTVDIYTGYKVFVKDAKKREELWERQHEHACS</sequence>
<evidence type="ECO:0000313" key="1">
    <source>
        <dbReference type="EMBL" id="KAK9113533.1"/>
    </source>
</evidence>
<organism evidence="1 2">
    <name type="scientific">Stephania yunnanensis</name>
    <dbReference type="NCBI Taxonomy" id="152371"/>
    <lineage>
        <taxon>Eukaryota</taxon>
        <taxon>Viridiplantae</taxon>
        <taxon>Streptophyta</taxon>
        <taxon>Embryophyta</taxon>
        <taxon>Tracheophyta</taxon>
        <taxon>Spermatophyta</taxon>
        <taxon>Magnoliopsida</taxon>
        <taxon>Ranunculales</taxon>
        <taxon>Menispermaceae</taxon>
        <taxon>Menispermoideae</taxon>
        <taxon>Cissampelideae</taxon>
        <taxon>Stephania</taxon>
    </lineage>
</organism>
<reference evidence="1 2" key="1">
    <citation type="submission" date="2024-01" db="EMBL/GenBank/DDBJ databases">
        <title>Genome assemblies of Stephania.</title>
        <authorList>
            <person name="Yang L."/>
        </authorList>
    </citation>
    <scope>NUCLEOTIDE SEQUENCE [LARGE SCALE GENOMIC DNA]</scope>
    <source>
        <strain evidence="1">YNDBR</strain>
        <tissue evidence="1">Leaf</tissue>
    </source>
</reference>
<comment type="caution">
    <text evidence="1">The sequence shown here is derived from an EMBL/GenBank/DDBJ whole genome shotgun (WGS) entry which is preliminary data.</text>
</comment>
<protein>
    <submittedName>
        <fullName evidence="1">Uncharacterized protein</fullName>
    </submittedName>
</protein>
<name>A0AAP0IDR4_9MAGN</name>
<proteinExistence type="predicted"/>